<feature type="active site" description="Acyl-ester intermediate" evidence="13">
    <location>
        <position position="60"/>
    </location>
</feature>
<keyword evidence="8" id="KW-0378">Hydrolase</keyword>
<keyword evidence="7" id="KW-0732">Signal</keyword>
<keyword evidence="11" id="KW-0961">Cell wall biogenesis/degradation</keyword>
<dbReference type="Proteomes" id="UP000295718">
    <property type="component" value="Unassembled WGS sequence"/>
</dbReference>
<dbReference type="EMBL" id="SLUO01000003">
    <property type="protein sequence ID" value="TCL59968.1"/>
    <property type="molecule type" value="Genomic_DNA"/>
</dbReference>
<dbReference type="PRINTS" id="PR00725">
    <property type="entry name" value="DADACBPTASE1"/>
</dbReference>
<dbReference type="Pfam" id="PF00768">
    <property type="entry name" value="Peptidase_S11"/>
    <property type="match status" value="1"/>
</dbReference>
<sequence>MKKLVKAAICYGFSICLFFSSILYARAVPEVSAPSYILIEASTGQIICEQEADAERSPASITKIMTLLVIFDHLKSGRIHLDDQIMTSAYAKSMGGSQVFLEEGEVQTLETLIKCIAVASGNDACVAVAEYIAGSESEFVKLMNQRAEELRMDHTHFEDCCGLSDSDTHYTSARDVATMSKELITKYPEVLDYTQIWMEDISHVTRQGTSVFTLSSTNKLLKQYEWATGLKTGSTNKAKYCLSATANKDGIELIAVVMAAPDNKIRFQDAMSLLNYGYSVSNIYVDENKDTLPAQIIKGGVDDTVNLSYAGEFRYLDTKGNNLTEIEKTISLPAQIEAPITEGQAIGEAVYQLGGQRIGSISIVAAKAVDKAGYKDYVIKTIRYFLL</sequence>
<dbReference type="GO" id="GO:0006508">
    <property type="term" value="P:proteolysis"/>
    <property type="evidence" value="ECO:0007669"/>
    <property type="project" value="UniProtKB-KW"/>
</dbReference>
<dbReference type="AlphaFoldDB" id="A0A4R1R3L1"/>
<evidence type="ECO:0000256" key="11">
    <source>
        <dbReference type="ARBA" id="ARBA00023316"/>
    </source>
</evidence>
<reference evidence="17 18" key="1">
    <citation type="submission" date="2019-03" db="EMBL/GenBank/DDBJ databases">
        <title>Genomic Encyclopedia of Type Strains, Phase IV (KMG-IV): sequencing the most valuable type-strain genomes for metagenomic binning, comparative biology and taxonomic classification.</title>
        <authorList>
            <person name="Goeker M."/>
        </authorList>
    </citation>
    <scope>NUCLEOTIDE SEQUENCE [LARGE SCALE GENOMIC DNA]</scope>
    <source>
        <strain evidence="17 18">DSM 100556</strain>
    </source>
</reference>
<organism evidence="17 18">
    <name type="scientific">Kineothrix alysoides</name>
    <dbReference type="NCBI Taxonomy" id="1469948"/>
    <lineage>
        <taxon>Bacteria</taxon>
        <taxon>Bacillati</taxon>
        <taxon>Bacillota</taxon>
        <taxon>Clostridia</taxon>
        <taxon>Lachnospirales</taxon>
        <taxon>Lachnospiraceae</taxon>
        <taxon>Kineothrix</taxon>
    </lineage>
</organism>
<evidence type="ECO:0000256" key="13">
    <source>
        <dbReference type="PIRSR" id="PIRSR618044-1"/>
    </source>
</evidence>
<evidence type="ECO:0000256" key="8">
    <source>
        <dbReference type="ARBA" id="ARBA00022801"/>
    </source>
</evidence>
<dbReference type="Gene3D" id="3.40.710.10">
    <property type="entry name" value="DD-peptidase/beta-lactamase superfamily"/>
    <property type="match status" value="1"/>
</dbReference>
<protein>
    <recommendedName>
        <fullName evidence="4">serine-type D-Ala-D-Ala carboxypeptidase</fullName>
        <ecNumber evidence="4">3.4.16.4</ecNumber>
    </recommendedName>
</protein>
<keyword evidence="9" id="KW-0133">Cell shape</keyword>
<dbReference type="GO" id="GO:0071555">
    <property type="term" value="P:cell wall organization"/>
    <property type="evidence" value="ECO:0007669"/>
    <property type="project" value="UniProtKB-KW"/>
</dbReference>
<feature type="domain" description="Peptidase S11 D-Ala-D-Ala carboxypeptidase A C-terminal" evidence="16">
    <location>
        <begin position="278"/>
        <end position="371"/>
    </location>
</feature>
<accession>A0A4R1R3L1</accession>
<dbReference type="Pfam" id="PF07943">
    <property type="entry name" value="PBP5_C"/>
    <property type="match status" value="1"/>
</dbReference>
<dbReference type="SMART" id="SM00936">
    <property type="entry name" value="PBP5_C"/>
    <property type="match status" value="1"/>
</dbReference>
<dbReference type="Gene3D" id="2.60.410.10">
    <property type="entry name" value="D-Ala-D-Ala carboxypeptidase, C-terminal domain"/>
    <property type="match status" value="1"/>
</dbReference>
<evidence type="ECO:0000313" key="17">
    <source>
        <dbReference type="EMBL" id="TCL59968.1"/>
    </source>
</evidence>
<dbReference type="InterPro" id="IPR018044">
    <property type="entry name" value="Peptidase_S11"/>
</dbReference>
<proteinExistence type="inferred from homology"/>
<evidence type="ECO:0000256" key="6">
    <source>
        <dbReference type="ARBA" id="ARBA00022670"/>
    </source>
</evidence>
<feature type="binding site" evidence="14">
    <location>
        <position position="231"/>
    </location>
    <ligand>
        <name>substrate</name>
    </ligand>
</feature>
<comment type="catalytic activity">
    <reaction evidence="12">
        <text>Preferential cleavage: (Ac)2-L-Lys-D-Ala-|-D-Ala. Also transpeptidation of peptidyl-alanyl moieties that are N-acyl substituents of D-alanine.</text>
        <dbReference type="EC" id="3.4.16.4"/>
    </reaction>
</comment>
<evidence type="ECO:0000256" key="4">
    <source>
        <dbReference type="ARBA" id="ARBA00012448"/>
    </source>
</evidence>
<evidence type="ECO:0000256" key="7">
    <source>
        <dbReference type="ARBA" id="ARBA00022729"/>
    </source>
</evidence>
<comment type="similarity">
    <text evidence="3 15">Belongs to the peptidase S11 family.</text>
</comment>
<keyword evidence="6" id="KW-0645">Protease</keyword>
<name>A0A4R1R3L1_9FIRM</name>
<dbReference type="InterPro" id="IPR012907">
    <property type="entry name" value="Peptidase_S11_C"/>
</dbReference>
<keyword evidence="10" id="KW-0573">Peptidoglycan synthesis</keyword>
<evidence type="ECO:0000256" key="10">
    <source>
        <dbReference type="ARBA" id="ARBA00022984"/>
    </source>
</evidence>
<evidence type="ECO:0000259" key="16">
    <source>
        <dbReference type="SMART" id="SM00936"/>
    </source>
</evidence>
<dbReference type="InterPro" id="IPR012338">
    <property type="entry name" value="Beta-lactam/transpept-like"/>
</dbReference>
<dbReference type="EC" id="3.4.16.4" evidence="4"/>
<dbReference type="InterPro" id="IPR037167">
    <property type="entry name" value="Peptidase_S11_C_sf"/>
</dbReference>
<evidence type="ECO:0000256" key="2">
    <source>
        <dbReference type="ARBA" id="ARBA00004752"/>
    </source>
</evidence>
<dbReference type="RefSeq" id="WP_031389648.1">
    <property type="nucleotide sequence ID" value="NZ_JPNB01000001.1"/>
</dbReference>
<feature type="active site" evidence="13">
    <location>
        <position position="120"/>
    </location>
</feature>
<gene>
    <name evidence="17" type="ORF">EDD76_103159</name>
</gene>
<feature type="active site" description="Proton acceptor" evidence="13">
    <location>
        <position position="63"/>
    </location>
</feature>
<evidence type="ECO:0000256" key="14">
    <source>
        <dbReference type="PIRSR" id="PIRSR618044-2"/>
    </source>
</evidence>
<keyword evidence="5 17" id="KW-0121">Carboxypeptidase</keyword>
<evidence type="ECO:0000256" key="1">
    <source>
        <dbReference type="ARBA" id="ARBA00003217"/>
    </source>
</evidence>
<dbReference type="InterPro" id="IPR015956">
    <property type="entry name" value="Peniciliin-bd_prot_C_sf"/>
</dbReference>
<comment type="function">
    <text evidence="1">Removes C-terminal D-alanyl residues from sugar-peptide cell wall precursors.</text>
</comment>
<dbReference type="SUPFAM" id="SSF69189">
    <property type="entry name" value="Penicillin-binding protein associated domain"/>
    <property type="match status" value="1"/>
</dbReference>
<dbReference type="InterPro" id="IPR001967">
    <property type="entry name" value="Peptidase_S11_N"/>
</dbReference>
<dbReference type="SUPFAM" id="SSF56601">
    <property type="entry name" value="beta-lactamase/transpeptidase-like"/>
    <property type="match status" value="1"/>
</dbReference>
<dbReference type="GO" id="GO:0009002">
    <property type="term" value="F:serine-type D-Ala-D-Ala carboxypeptidase activity"/>
    <property type="evidence" value="ECO:0007669"/>
    <property type="project" value="UniProtKB-EC"/>
</dbReference>
<keyword evidence="18" id="KW-1185">Reference proteome</keyword>
<evidence type="ECO:0000313" key="18">
    <source>
        <dbReference type="Proteomes" id="UP000295718"/>
    </source>
</evidence>
<dbReference type="UniPathway" id="UPA00219"/>
<evidence type="ECO:0000256" key="12">
    <source>
        <dbReference type="ARBA" id="ARBA00034000"/>
    </source>
</evidence>
<comment type="caution">
    <text evidence="17">The sequence shown here is derived from an EMBL/GenBank/DDBJ whole genome shotgun (WGS) entry which is preliminary data.</text>
</comment>
<dbReference type="PANTHER" id="PTHR21581:SF6">
    <property type="entry name" value="TRAFFICKING PROTEIN PARTICLE COMPLEX SUBUNIT 12"/>
    <property type="match status" value="1"/>
</dbReference>
<dbReference type="GO" id="GO:0009252">
    <property type="term" value="P:peptidoglycan biosynthetic process"/>
    <property type="evidence" value="ECO:0007669"/>
    <property type="project" value="UniProtKB-UniPathway"/>
</dbReference>
<evidence type="ECO:0000256" key="5">
    <source>
        <dbReference type="ARBA" id="ARBA00022645"/>
    </source>
</evidence>
<comment type="pathway">
    <text evidence="2">Cell wall biogenesis; peptidoglycan biosynthesis.</text>
</comment>
<evidence type="ECO:0000256" key="9">
    <source>
        <dbReference type="ARBA" id="ARBA00022960"/>
    </source>
</evidence>
<evidence type="ECO:0000256" key="15">
    <source>
        <dbReference type="RuleBase" id="RU004016"/>
    </source>
</evidence>
<evidence type="ECO:0000256" key="3">
    <source>
        <dbReference type="ARBA" id="ARBA00007164"/>
    </source>
</evidence>
<dbReference type="GO" id="GO:0008360">
    <property type="term" value="P:regulation of cell shape"/>
    <property type="evidence" value="ECO:0007669"/>
    <property type="project" value="UniProtKB-KW"/>
</dbReference>
<dbReference type="STRING" id="1469948.GCA_000732725_00902"/>
<dbReference type="PANTHER" id="PTHR21581">
    <property type="entry name" value="D-ALANYL-D-ALANINE CARBOXYPEPTIDASE"/>
    <property type="match status" value="1"/>
</dbReference>